<dbReference type="Gene3D" id="1.20.120.730">
    <property type="entry name" value="Sec23/Sec24 helical domain"/>
    <property type="match status" value="1"/>
</dbReference>
<dbReference type="HOGENOM" id="CLU_946775_0_0_1"/>
<reference evidence="2 3" key="1">
    <citation type="journal article" date="2012" name="Science">
        <title>The Paleozoic origin of enzymatic lignin decomposition reconstructed from 31 fungal genomes.</title>
        <authorList>
            <person name="Floudas D."/>
            <person name="Binder M."/>
            <person name="Riley R."/>
            <person name="Barry K."/>
            <person name="Blanchette R.A."/>
            <person name="Henrissat B."/>
            <person name="Martinez A.T."/>
            <person name="Otillar R."/>
            <person name="Spatafora J.W."/>
            <person name="Yadav J.S."/>
            <person name="Aerts A."/>
            <person name="Benoit I."/>
            <person name="Boyd A."/>
            <person name="Carlson A."/>
            <person name="Copeland A."/>
            <person name="Coutinho P.M."/>
            <person name="de Vries R.P."/>
            <person name="Ferreira P."/>
            <person name="Findley K."/>
            <person name="Foster B."/>
            <person name="Gaskell J."/>
            <person name="Glotzer D."/>
            <person name="Gorecki P."/>
            <person name="Heitman J."/>
            <person name="Hesse C."/>
            <person name="Hori C."/>
            <person name="Igarashi K."/>
            <person name="Jurgens J.A."/>
            <person name="Kallen N."/>
            <person name="Kersten P."/>
            <person name="Kohler A."/>
            <person name="Kuees U."/>
            <person name="Kumar T.K.A."/>
            <person name="Kuo A."/>
            <person name="LaButti K."/>
            <person name="Larrondo L.F."/>
            <person name="Lindquist E."/>
            <person name="Ling A."/>
            <person name="Lombard V."/>
            <person name="Lucas S."/>
            <person name="Lundell T."/>
            <person name="Martin R."/>
            <person name="McLaughlin D.J."/>
            <person name="Morgenstern I."/>
            <person name="Morin E."/>
            <person name="Murat C."/>
            <person name="Nagy L.G."/>
            <person name="Nolan M."/>
            <person name="Ohm R.A."/>
            <person name="Patyshakuliyeva A."/>
            <person name="Rokas A."/>
            <person name="Ruiz-Duenas F.J."/>
            <person name="Sabat G."/>
            <person name="Salamov A."/>
            <person name="Samejima M."/>
            <person name="Schmutz J."/>
            <person name="Slot J.C."/>
            <person name="St John F."/>
            <person name="Stenlid J."/>
            <person name="Sun H."/>
            <person name="Sun S."/>
            <person name="Syed K."/>
            <person name="Tsang A."/>
            <person name="Wiebenga A."/>
            <person name="Young D."/>
            <person name="Pisabarro A."/>
            <person name="Eastwood D.C."/>
            <person name="Martin F."/>
            <person name="Cullen D."/>
            <person name="Grigoriev I.V."/>
            <person name="Hibbett D.S."/>
        </authorList>
    </citation>
    <scope>NUCLEOTIDE SEQUENCE</scope>
    <source>
        <strain evidence="3">FP-58527</strain>
    </source>
</reference>
<dbReference type="OrthoDB" id="49016at2759"/>
<dbReference type="GO" id="GO:0090110">
    <property type="term" value="P:COPII-coated vesicle cargo loading"/>
    <property type="evidence" value="ECO:0007669"/>
    <property type="project" value="TreeGrafter"/>
</dbReference>
<dbReference type="AlphaFoldDB" id="S8DK69"/>
<dbReference type="PANTHER" id="PTHR13803:SF39">
    <property type="entry name" value="SECRETORY 24AB, ISOFORM A"/>
    <property type="match status" value="1"/>
</dbReference>
<dbReference type="GO" id="GO:0030127">
    <property type="term" value="C:COPII vesicle coat"/>
    <property type="evidence" value="ECO:0007669"/>
    <property type="project" value="InterPro"/>
</dbReference>
<accession>S8DK69</accession>
<dbReference type="InterPro" id="IPR036175">
    <property type="entry name" value="Sec23/24_helical_dom_sf"/>
</dbReference>
<dbReference type="SUPFAM" id="SSF81995">
    <property type="entry name" value="beta-sandwich domain of Sec23/24"/>
    <property type="match status" value="1"/>
</dbReference>
<keyword evidence="3" id="KW-1185">Reference proteome</keyword>
<dbReference type="InParanoid" id="S8DK69"/>
<evidence type="ECO:0000313" key="3">
    <source>
        <dbReference type="Proteomes" id="UP000015241"/>
    </source>
</evidence>
<dbReference type="Gene3D" id="2.60.40.1670">
    <property type="entry name" value="beta-sandwich domain of Sec23/24"/>
    <property type="match status" value="1"/>
</dbReference>
<dbReference type="GO" id="GO:0008270">
    <property type="term" value="F:zinc ion binding"/>
    <property type="evidence" value="ECO:0007669"/>
    <property type="project" value="TreeGrafter"/>
</dbReference>
<evidence type="ECO:0000313" key="2">
    <source>
        <dbReference type="EMBL" id="EPS93991.1"/>
    </source>
</evidence>
<evidence type="ECO:0000259" key="1">
    <source>
        <dbReference type="Pfam" id="PF08033"/>
    </source>
</evidence>
<sequence length="294" mass="32195">MRVRASKNLRMSSFHGNFFVRSTDLLAMPAVPQDQSYAIEVTIEDTITSPFVVFQTAVLHTTCYGERRIRVVTLALPVTSNLSEVFASADQVAIATLLVNKAVERSITHKLEDARDALFSKMVEMLQAQQTPRKAHRIARTSTPAVRFLLPCPPFTPVLIKTDLALCVTTRGGLAWNQVRAGQANGYCAHLPAGLASSEARPMRKQRDLPDSGCDRLFKLLGREEGGEGAGPLRTHLSPIATVPAVWLSRKSLYKHHNMVTVSGPSTARHPSPFRRANKISLRALPPAPSKGLS</sequence>
<dbReference type="GO" id="GO:0000149">
    <property type="term" value="F:SNARE binding"/>
    <property type="evidence" value="ECO:0007669"/>
    <property type="project" value="TreeGrafter"/>
</dbReference>
<organism evidence="2 3">
    <name type="scientific">Fomitopsis schrenkii</name>
    <name type="common">Brown rot fungus</name>
    <dbReference type="NCBI Taxonomy" id="2126942"/>
    <lineage>
        <taxon>Eukaryota</taxon>
        <taxon>Fungi</taxon>
        <taxon>Dikarya</taxon>
        <taxon>Basidiomycota</taxon>
        <taxon>Agaricomycotina</taxon>
        <taxon>Agaricomycetes</taxon>
        <taxon>Polyporales</taxon>
        <taxon>Fomitopsis</taxon>
    </lineage>
</organism>
<proteinExistence type="predicted"/>
<name>S8DK69_FOMSC</name>
<dbReference type="SUPFAM" id="SSF81811">
    <property type="entry name" value="Helical domain of Sec23/24"/>
    <property type="match status" value="1"/>
</dbReference>
<protein>
    <recommendedName>
        <fullName evidence="1">Sec23/Sec24 beta-sandwich domain-containing protein</fullName>
    </recommendedName>
</protein>
<dbReference type="GO" id="GO:0006886">
    <property type="term" value="P:intracellular protein transport"/>
    <property type="evidence" value="ECO:0007669"/>
    <property type="project" value="InterPro"/>
</dbReference>
<dbReference type="InterPro" id="IPR012990">
    <property type="entry name" value="Beta-sandwich_Sec23_24"/>
</dbReference>
<gene>
    <name evidence="2" type="ORF">FOMPIDRAFT_86256</name>
</gene>
<dbReference type="Pfam" id="PF08033">
    <property type="entry name" value="Sec23_BS"/>
    <property type="match status" value="1"/>
</dbReference>
<feature type="domain" description="Sec23/Sec24 beta-sandwich" evidence="1">
    <location>
        <begin position="1"/>
        <end position="79"/>
    </location>
</feature>
<dbReference type="eggNOG" id="KOG1985">
    <property type="taxonomic scope" value="Eukaryota"/>
</dbReference>
<dbReference type="STRING" id="743788.S8DK69"/>
<dbReference type="GO" id="GO:0070971">
    <property type="term" value="C:endoplasmic reticulum exit site"/>
    <property type="evidence" value="ECO:0007669"/>
    <property type="project" value="TreeGrafter"/>
</dbReference>
<dbReference type="EMBL" id="KE504248">
    <property type="protein sequence ID" value="EPS93991.1"/>
    <property type="molecule type" value="Genomic_DNA"/>
</dbReference>
<dbReference type="PANTHER" id="PTHR13803">
    <property type="entry name" value="SEC24-RELATED PROTEIN"/>
    <property type="match status" value="1"/>
</dbReference>
<dbReference type="InterPro" id="IPR050550">
    <property type="entry name" value="SEC23_SEC24_subfamily"/>
</dbReference>
<dbReference type="Proteomes" id="UP000015241">
    <property type="component" value="Unassembled WGS sequence"/>
</dbReference>